<proteinExistence type="predicted"/>
<comment type="caution">
    <text evidence="2">The sequence shown here is derived from an EMBL/GenBank/DDBJ whole genome shotgun (WGS) entry which is preliminary data.</text>
</comment>
<dbReference type="OrthoDB" id="9787654at2"/>
<dbReference type="Pfam" id="PF04909">
    <property type="entry name" value="Amidohydro_2"/>
    <property type="match status" value="1"/>
</dbReference>
<evidence type="ECO:0000259" key="1">
    <source>
        <dbReference type="Pfam" id="PF04909"/>
    </source>
</evidence>
<keyword evidence="3" id="KW-1185">Reference proteome</keyword>
<dbReference type="Proteomes" id="UP000249688">
    <property type="component" value="Unassembled WGS sequence"/>
</dbReference>
<sequence>MSEAPFCAAPDRAPRSPALAVPPLACDSHLHVFGPAPRYPYQATRGYTPPDSPVPEMQALHRALGIGRAVLVQASVHGTDNSAILDAVAADPTRYRAIASVGEDVTDAELERLHAGGVRGFRVNLVDKGGMPFRSLSALSEVAERVRPFGWHAELLVHVHESDEFRQIVRRLPIPVCVGHLGYTKAGIALENAGYREFLALLRDGRCWVKLTGPYRISAADRAPYADVVPLARAVVATAPDRVVWGSDWPHVMLKGVMPNDGDLLDLLGDWVPDAALRHRILVDNPATLYGFEP</sequence>
<organism evidence="2 3">
    <name type="scientific">Humitalea rosea</name>
    <dbReference type="NCBI Taxonomy" id="990373"/>
    <lineage>
        <taxon>Bacteria</taxon>
        <taxon>Pseudomonadati</taxon>
        <taxon>Pseudomonadota</taxon>
        <taxon>Alphaproteobacteria</taxon>
        <taxon>Acetobacterales</taxon>
        <taxon>Roseomonadaceae</taxon>
        <taxon>Humitalea</taxon>
    </lineage>
</organism>
<keyword evidence="2" id="KW-0378">Hydrolase</keyword>
<accession>A0A2W7I6V2</accession>
<dbReference type="EMBL" id="QKYU01000020">
    <property type="protein sequence ID" value="PZW41898.1"/>
    <property type="molecule type" value="Genomic_DNA"/>
</dbReference>
<name>A0A2W7I6V2_9PROT</name>
<dbReference type="SUPFAM" id="SSF51556">
    <property type="entry name" value="Metallo-dependent hydrolases"/>
    <property type="match status" value="1"/>
</dbReference>
<evidence type="ECO:0000313" key="3">
    <source>
        <dbReference type="Proteomes" id="UP000249688"/>
    </source>
</evidence>
<dbReference type="PANTHER" id="PTHR35563:SF2">
    <property type="entry name" value="BARREL METAL-DEPENDENT HYDROLASE, PUTATIVE (AFU_ORTHOLOGUE AFUA_1G16240)-RELATED"/>
    <property type="match status" value="1"/>
</dbReference>
<gene>
    <name evidence="2" type="ORF">C8P66_12089</name>
</gene>
<dbReference type="Gene3D" id="3.20.20.140">
    <property type="entry name" value="Metal-dependent hydrolases"/>
    <property type="match status" value="1"/>
</dbReference>
<dbReference type="InterPro" id="IPR032466">
    <property type="entry name" value="Metal_Hydrolase"/>
</dbReference>
<dbReference type="RefSeq" id="WP_111399471.1">
    <property type="nucleotide sequence ID" value="NZ_QKYU01000020.1"/>
</dbReference>
<reference evidence="2 3" key="1">
    <citation type="submission" date="2018-06" db="EMBL/GenBank/DDBJ databases">
        <title>Genomic Encyclopedia of Archaeal and Bacterial Type Strains, Phase II (KMG-II): from individual species to whole genera.</title>
        <authorList>
            <person name="Goeker M."/>
        </authorList>
    </citation>
    <scope>NUCLEOTIDE SEQUENCE [LARGE SCALE GENOMIC DNA]</scope>
    <source>
        <strain evidence="2 3">DSM 24525</strain>
    </source>
</reference>
<dbReference type="InterPro" id="IPR006680">
    <property type="entry name" value="Amidohydro-rel"/>
</dbReference>
<protein>
    <submittedName>
        <fullName evidence="2">Putative TIM-barrel fold metal-dependent hydrolase</fullName>
    </submittedName>
</protein>
<dbReference type="PANTHER" id="PTHR35563">
    <property type="entry name" value="BARREL METAL-DEPENDENT HYDROLASE, PUTATIVE (AFU_ORTHOLOGUE AFUA_1G16240)-RELATED"/>
    <property type="match status" value="1"/>
</dbReference>
<dbReference type="InterPro" id="IPR052358">
    <property type="entry name" value="Aro_Compnd_Degr_Hydrolases"/>
</dbReference>
<feature type="domain" description="Amidohydrolase-related" evidence="1">
    <location>
        <begin position="26"/>
        <end position="292"/>
    </location>
</feature>
<dbReference type="GO" id="GO:0016787">
    <property type="term" value="F:hydrolase activity"/>
    <property type="evidence" value="ECO:0007669"/>
    <property type="project" value="UniProtKB-KW"/>
</dbReference>
<evidence type="ECO:0000313" key="2">
    <source>
        <dbReference type="EMBL" id="PZW41898.1"/>
    </source>
</evidence>
<dbReference type="AlphaFoldDB" id="A0A2W7I6V2"/>